<dbReference type="Gene3D" id="1.20.1640.10">
    <property type="entry name" value="Multidrug efflux transporter AcrB transmembrane domain"/>
    <property type="match status" value="2"/>
</dbReference>
<feature type="transmembrane region" description="Helical" evidence="1">
    <location>
        <begin position="891"/>
        <end position="911"/>
    </location>
</feature>
<keyword evidence="1" id="KW-0472">Membrane</keyword>
<feature type="transmembrane region" description="Helical" evidence="1">
    <location>
        <begin position="963"/>
        <end position="982"/>
    </location>
</feature>
<feature type="transmembrane region" description="Helical" evidence="1">
    <location>
        <begin position="359"/>
        <end position="379"/>
    </location>
</feature>
<dbReference type="GO" id="GO:0042910">
    <property type="term" value="F:xenobiotic transmembrane transporter activity"/>
    <property type="evidence" value="ECO:0007669"/>
    <property type="project" value="TreeGrafter"/>
</dbReference>
<feature type="transmembrane region" description="Helical" evidence="1">
    <location>
        <begin position="994"/>
        <end position="1020"/>
    </location>
</feature>
<accession>A0A1M6WIQ2</accession>
<dbReference type="SUPFAM" id="SSF82866">
    <property type="entry name" value="Multidrug efflux transporter AcrB transmembrane domain"/>
    <property type="match status" value="2"/>
</dbReference>
<dbReference type="EMBL" id="FRAR01000031">
    <property type="protein sequence ID" value="SHK93630.1"/>
    <property type="molecule type" value="Genomic_DNA"/>
</dbReference>
<feature type="transmembrane region" description="Helical" evidence="1">
    <location>
        <begin position="536"/>
        <end position="555"/>
    </location>
</feature>
<feature type="transmembrane region" description="Helical" evidence="1">
    <location>
        <begin position="385"/>
        <end position="409"/>
    </location>
</feature>
<dbReference type="PANTHER" id="PTHR32063">
    <property type="match status" value="1"/>
</dbReference>
<sequence>MKIADISVDRPVAISMLIIALVVLGLFSLPRLAVDLYPDMELPYAVISTSYEGAAPAEVEELVTKRLESAIATTENIKEIQSQSQNGFSLVIVIFNWGTNMDNATIDLREKIDFVKGMLPDDASSPRVMKLDPNQAPIISFALTGAEGDLVKLKRVAEDDIQPRLERIKGVGTVYLSGGKTREIKVVLDPAKMEAYGLTAGQVMQAIASDNINGTAGQVDKGSSKTTIRVVGEYKSLAQLEQVQISLANGNSLALKDLSTIEDGFKKEEQFTFTDGKASLGMSVMKATGGNTVTVANEVMAEVEKLNKTLPDGIKITTVMDTSKFIKDSINNVVEHGLLGGIFAVIVLYLFLRSVRSTLVVALTIPISIIATFSLMYFGNQSINMLSLGGLILGMGSLVDFSVVVLESIYRYRQNGFGIIEAAKLGTAEVSNAVTASALAQVVVFMPIVFVQGIAGILFKPMALTVSFSHIAALFAALTLVPMMSARLLRNVSPADETLPEGKTKNPVIVFGKFLHSLNHRYGRLLGWSLRNRKKVVGFTVVLLIASIVATPFIGTEFMTTMDQGEISVKIEMPTGTKVEETSRVAMDLEKLTRDQLTEIERIYTSVGSGGQLSFLGGSASDQASLQIKLVPLEQRKITTEQAAEKLRQAMQNIPGADITVAVSDNSGGPSATAVEIAIQGDDLTVLEQIGNLLVETVKDVEGTRNVNNSLTAASSEMRINVDREQAARYGLSASQILSAVSTSFDGRLVGQMRTGDNEVDIRMLTPEDTRKSVDTLENLTIVSPTGARVPVSAVASIESHQVPTAISRTDQAREVKITADVTGRDVGSVNKDIQAAINQLALPDGYDVVFGGQAEDMAESFASLGMALLLSILLVFMVMSAQFESLFQPFIIMFSLPPTFIGAIFGLGITGNPISVTAMIGAIMLVGVVLNNAIVLVDYINVLRRQGHERNEAILMAGPIRLRPILMTALVTVLALLPMAFGSGEGAEAQAPMAIVIAFGLTFSTLITLVLVPVVYTLFDDLGKKLAGKFGKFRLPRFKSKQA</sequence>
<evidence type="ECO:0000256" key="1">
    <source>
        <dbReference type="SAM" id="Phobius"/>
    </source>
</evidence>
<dbReference type="Gene3D" id="3.30.70.1320">
    <property type="entry name" value="Multidrug efflux transporter AcrB pore domain like"/>
    <property type="match status" value="1"/>
</dbReference>
<dbReference type="AlphaFoldDB" id="A0A1M6WIQ2"/>
<dbReference type="Gene3D" id="3.30.70.1440">
    <property type="entry name" value="Multidrug efflux transporter AcrB pore domain"/>
    <property type="match status" value="1"/>
</dbReference>
<evidence type="ECO:0000313" key="3">
    <source>
        <dbReference type="Proteomes" id="UP000183997"/>
    </source>
</evidence>
<keyword evidence="1" id="KW-0812">Transmembrane</keyword>
<dbReference type="PRINTS" id="PR00702">
    <property type="entry name" value="ACRIFLAVINRP"/>
</dbReference>
<reference evidence="3" key="1">
    <citation type="submission" date="2016-11" db="EMBL/GenBank/DDBJ databases">
        <authorList>
            <person name="Varghese N."/>
            <person name="Submissions S."/>
        </authorList>
    </citation>
    <scope>NUCLEOTIDE SEQUENCE [LARGE SCALE GENOMIC DNA]</scope>
    <source>
        <strain evidence="3">DSM 10349</strain>
    </source>
</reference>
<proteinExistence type="predicted"/>
<keyword evidence="3" id="KW-1185">Reference proteome</keyword>
<feature type="transmembrane region" description="Helical" evidence="1">
    <location>
        <begin position="917"/>
        <end position="942"/>
    </location>
</feature>
<dbReference type="OrthoDB" id="9757876at2"/>
<name>A0A1M6WIQ2_9FIRM</name>
<dbReference type="SUPFAM" id="SSF82693">
    <property type="entry name" value="Multidrug efflux transporter AcrB pore domain, PN1, PN2, PC1 and PC2 subdomains"/>
    <property type="match status" value="3"/>
</dbReference>
<gene>
    <name evidence="2" type="ORF">SAMN02745123_03641</name>
</gene>
<feature type="transmembrane region" description="Helical" evidence="1">
    <location>
        <begin position="861"/>
        <end position="879"/>
    </location>
</feature>
<feature type="transmembrane region" description="Helical" evidence="1">
    <location>
        <begin position="430"/>
        <end position="450"/>
    </location>
</feature>
<dbReference type="GO" id="GO:0005886">
    <property type="term" value="C:plasma membrane"/>
    <property type="evidence" value="ECO:0007669"/>
    <property type="project" value="TreeGrafter"/>
</dbReference>
<keyword evidence="1" id="KW-1133">Transmembrane helix</keyword>
<dbReference type="InterPro" id="IPR027463">
    <property type="entry name" value="AcrB_DN_DC_subdom"/>
</dbReference>
<dbReference type="Proteomes" id="UP000183997">
    <property type="component" value="Unassembled WGS sequence"/>
</dbReference>
<organism evidence="2 3">
    <name type="scientific">Desulforamulus aeronauticus DSM 10349</name>
    <dbReference type="NCBI Taxonomy" id="1121421"/>
    <lineage>
        <taxon>Bacteria</taxon>
        <taxon>Bacillati</taxon>
        <taxon>Bacillota</taxon>
        <taxon>Clostridia</taxon>
        <taxon>Eubacteriales</taxon>
        <taxon>Peptococcaceae</taxon>
        <taxon>Desulforamulus</taxon>
    </lineage>
</organism>
<dbReference type="PANTHER" id="PTHR32063:SF0">
    <property type="entry name" value="SWARMING MOTILITY PROTEIN SWRC"/>
    <property type="match status" value="1"/>
</dbReference>
<dbReference type="InterPro" id="IPR001036">
    <property type="entry name" value="Acrflvin-R"/>
</dbReference>
<dbReference type="Gene3D" id="3.30.70.1430">
    <property type="entry name" value="Multidrug efflux transporter AcrB pore domain"/>
    <property type="match status" value="2"/>
</dbReference>
<protein>
    <submittedName>
        <fullName evidence="2">Hydrophobic/amphiphilic exporter-1, HAE1 family</fullName>
    </submittedName>
</protein>
<dbReference type="STRING" id="1121421.SAMN02745123_03641"/>
<feature type="transmembrane region" description="Helical" evidence="1">
    <location>
        <begin position="462"/>
        <end position="481"/>
    </location>
</feature>
<feature type="transmembrane region" description="Helical" evidence="1">
    <location>
        <begin position="333"/>
        <end position="352"/>
    </location>
</feature>
<dbReference type="RefSeq" id="WP_072917189.1">
    <property type="nucleotide sequence ID" value="NZ_FRAR01000031.1"/>
</dbReference>
<dbReference type="SUPFAM" id="SSF82714">
    <property type="entry name" value="Multidrug efflux transporter AcrB TolC docking domain, DN and DC subdomains"/>
    <property type="match status" value="2"/>
</dbReference>
<dbReference type="Pfam" id="PF00873">
    <property type="entry name" value="ACR_tran"/>
    <property type="match status" value="1"/>
</dbReference>
<evidence type="ECO:0000313" key="2">
    <source>
        <dbReference type="EMBL" id="SHK93630.1"/>
    </source>
</evidence>
<feature type="transmembrane region" description="Helical" evidence="1">
    <location>
        <begin position="12"/>
        <end position="33"/>
    </location>
</feature>
<dbReference type="Gene3D" id="3.30.2090.10">
    <property type="entry name" value="Multidrug efflux transporter AcrB TolC docking domain, DN and DC subdomains"/>
    <property type="match status" value="2"/>
</dbReference>